<evidence type="ECO:0000313" key="2">
    <source>
        <dbReference type="EMBL" id="MEW9918467.1"/>
    </source>
</evidence>
<keyword evidence="3" id="KW-1185">Reference proteome</keyword>
<keyword evidence="1" id="KW-0472">Membrane</keyword>
<reference evidence="2 3" key="1">
    <citation type="submission" date="2024-07" db="EMBL/GenBank/DDBJ databases">
        <title>Marimonas sp.nov., isolated from tidal-flat sediment.</title>
        <authorList>
            <person name="Jayan J.N."/>
            <person name="Lee S.S."/>
        </authorList>
    </citation>
    <scope>NUCLEOTIDE SEQUENCE [LARGE SCALE GENOMIC DNA]</scope>
    <source>
        <strain evidence="2 3">MJW-29</strain>
    </source>
</reference>
<sequence length="153" mass="16457">MTQPDKTNFIRAVGHLAIALLNATLILLVLALYFGWRLMGAVDSATETAVTAASAQVERLTSVQNELQTVRRQLEDLKNAEDLRITAAVEPTSKRLSDIGARLAVLRSGIGNSVDAVAADPGIIFDRAMKAGMAEFGYWLTTVTNCDAPRLAN</sequence>
<dbReference type="EMBL" id="JBFNXX010000002">
    <property type="protein sequence ID" value="MEW9918467.1"/>
    <property type="molecule type" value="Genomic_DNA"/>
</dbReference>
<keyword evidence="1" id="KW-0812">Transmembrane</keyword>
<dbReference type="RefSeq" id="WP_367876175.1">
    <property type="nucleotide sequence ID" value="NZ_JBFNXX010000002.1"/>
</dbReference>
<protein>
    <submittedName>
        <fullName evidence="2">Uncharacterized protein</fullName>
    </submittedName>
</protein>
<evidence type="ECO:0000313" key="3">
    <source>
        <dbReference type="Proteomes" id="UP001556098"/>
    </source>
</evidence>
<organism evidence="2 3">
    <name type="scientific">Sulfitobacter sediminis</name>
    <dbReference type="NCBI Taxonomy" id="3234186"/>
    <lineage>
        <taxon>Bacteria</taxon>
        <taxon>Pseudomonadati</taxon>
        <taxon>Pseudomonadota</taxon>
        <taxon>Alphaproteobacteria</taxon>
        <taxon>Rhodobacterales</taxon>
        <taxon>Roseobacteraceae</taxon>
        <taxon>Sulfitobacter</taxon>
    </lineage>
</organism>
<dbReference type="Proteomes" id="UP001556098">
    <property type="component" value="Unassembled WGS sequence"/>
</dbReference>
<feature type="transmembrane region" description="Helical" evidence="1">
    <location>
        <begin position="12"/>
        <end position="36"/>
    </location>
</feature>
<name>A0ABV3RIL5_9RHOB</name>
<gene>
    <name evidence="2" type="ORF">AB2B41_02540</name>
</gene>
<evidence type="ECO:0000256" key="1">
    <source>
        <dbReference type="SAM" id="Phobius"/>
    </source>
</evidence>
<keyword evidence="1" id="KW-1133">Transmembrane helix</keyword>
<comment type="caution">
    <text evidence="2">The sequence shown here is derived from an EMBL/GenBank/DDBJ whole genome shotgun (WGS) entry which is preliminary data.</text>
</comment>
<accession>A0ABV3RIL5</accession>
<proteinExistence type="predicted"/>